<organism evidence="1 4">
    <name type="scientific">Venturia inaequalis</name>
    <name type="common">Apple scab fungus</name>
    <dbReference type="NCBI Taxonomy" id="5025"/>
    <lineage>
        <taxon>Eukaryota</taxon>
        <taxon>Fungi</taxon>
        <taxon>Dikarya</taxon>
        <taxon>Ascomycota</taxon>
        <taxon>Pezizomycotina</taxon>
        <taxon>Dothideomycetes</taxon>
        <taxon>Pleosporomycetidae</taxon>
        <taxon>Venturiales</taxon>
        <taxon>Venturiaceae</taxon>
        <taxon>Venturia</taxon>
    </lineage>
</organism>
<reference evidence="1 4" key="1">
    <citation type="submission" date="2019-11" db="EMBL/GenBank/DDBJ databases">
        <title>Venturia inaequalis Genome Resource.</title>
        <authorList>
            <person name="Lichtner F.J."/>
        </authorList>
    </citation>
    <scope>NUCLEOTIDE SEQUENCE [LARGE SCALE GENOMIC DNA]</scope>
    <source>
        <strain evidence="2 5">120213</strain>
        <strain evidence="1">Bline_iso_100314</strain>
        <strain evidence="3 6">DMI_063113</strain>
    </source>
</reference>
<dbReference type="EMBL" id="WNWR01000880">
    <property type="protein sequence ID" value="KAE9967782.1"/>
    <property type="molecule type" value="Genomic_DNA"/>
</dbReference>
<sequence length="333" mass="38079">MSLISKLIGKGPATGNLKNEQDIIPHPRKKASLLGLPPEIRLAIFAYALRGKDGNVHIKSIYIRDWTLYRLRSEQLRTRFLSHPLFHVGHSMIASEALEAFLATNNFCLYDRKGIRCLNKFLRNQPEKLDYDLYPLGPAWIRLLAIQWTPKFLTDVIGKIINKPAPLPPAFTSVRYLTLDVRPMINSRSTLLTSCTNVKILTMICDVSSDTNYWHNYLDPSSFRNVIRDYIKKYIVVSMAELYKVGGSPKTLIIDLRSKIMGRAALLIMLRWLISTVKVWFHGQCGDKLEIVGRFWEMDWIDIVQRADAKAARRTENGDQGLEGVADLFLAEM</sequence>
<comment type="caution">
    <text evidence="1">The sequence shown here is derived from an EMBL/GenBank/DDBJ whole genome shotgun (WGS) entry which is preliminary data.</text>
</comment>
<protein>
    <submittedName>
        <fullName evidence="1">Uncharacterized protein</fullName>
    </submittedName>
</protein>
<evidence type="ECO:0000313" key="4">
    <source>
        <dbReference type="Proteomes" id="UP000433883"/>
    </source>
</evidence>
<dbReference type="Proteomes" id="UP000490939">
    <property type="component" value="Unassembled WGS sequence"/>
</dbReference>
<dbReference type="EMBL" id="WNWQ01001594">
    <property type="protein sequence ID" value="KAE9961398.1"/>
    <property type="molecule type" value="Genomic_DNA"/>
</dbReference>
<name>A0A8H3U1Q7_VENIN</name>
<dbReference type="EMBL" id="WNWS01000681">
    <property type="protein sequence ID" value="KAE9964501.1"/>
    <property type="molecule type" value="Genomic_DNA"/>
</dbReference>
<keyword evidence="6" id="KW-1185">Reference proteome</keyword>
<evidence type="ECO:0000313" key="1">
    <source>
        <dbReference type="EMBL" id="KAE9961398.1"/>
    </source>
</evidence>
<dbReference type="Proteomes" id="UP000433883">
    <property type="component" value="Unassembled WGS sequence"/>
</dbReference>
<evidence type="ECO:0000313" key="2">
    <source>
        <dbReference type="EMBL" id="KAE9964501.1"/>
    </source>
</evidence>
<evidence type="ECO:0000313" key="5">
    <source>
        <dbReference type="Proteomes" id="UP000447873"/>
    </source>
</evidence>
<accession>A0A8H3U1Q7</accession>
<evidence type="ECO:0000313" key="3">
    <source>
        <dbReference type="EMBL" id="KAE9967782.1"/>
    </source>
</evidence>
<proteinExistence type="predicted"/>
<gene>
    <name evidence="1" type="ORF">BLS_002189</name>
    <name evidence="3" type="ORF">EG327_011327</name>
    <name evidence="2" type="ORF">EG328_010409</name>
</gene>
<evidence type="ECO:0000313" key="6">
    <source>
        <dbReference type="Proteomes" id="UP000490939"/>
    </source>
</evidence>
<dbReference type="AlphaFoldDB" id="A0A8H3U1Q7"/>
<dbReference type="Proteomes" id="UP000447873">
    <property type="component" value="Unassembled WGS sequence"/>
</dbReference>